<comment type="caution">
    <text evidence="5">The sequence shown here is derived from an EMBL/GenBank/DDBJ whole genome shotgun (WGS) entry which is preliminary data.</text>
</comment>
<evidence type="ECO:0000313" key="6">
    <source>
        <dbReference type="Proteomes" id="UP000236333"/>
    </source>
</evidence>
<keyword evidence="2 5" id="KW-0689">Ribosomal protein</keyword>
<dbReference type="GO" id="GO:0003735">
    <property type="term" value="F:structural constituent of ribosome"/>
    <property type="evidence" value="ECO:0007669"/>
    <property type="project" value="InterPro"/>
</dbReference>
<sequence length="135" mass="14805">MKLNIAYPATGCQKKLEVDDEAKLRAFYDKRVAAEVDGAALGDEFKGYVLKIAGGQDKQGFAMKQGVLTNTRVRLLMSPGDQGFRGYGRRKGPRSLQEGRPIPCTSSTARLDGGSDREAAAWIGRMEPRLAWKGR</sequence>
<dbReference type="SMART" id="SM01405">
    <property type="entry name" value="Ribosomal_S6e"/>
    <property type="match status" value="1"/>
</dbReference>
<name>A0A2J8A477_9CHLO</name>
<feature type="region of interest" description="Disordered" evidence="4">
    <location>
        <begin position="80"/>
        <end position="115"/>
    </location>
</feature>
<protein>
    <submittedName>
        <fullName evidence="5">40S ribosomal protein S6</fullName>
    </submittedName>
</protein>
<organism evidence="5 6">
    <name type="scientific">Tetrabaena socialis</name>
    <dbReference type="NCBI Taxonomy" id="47790"/>
    <lineage>
        <taxon>Eukaryota</taxon>
        <taxon>Viridiplantae</taxon>
        <taxon>Chlorophyta</taxon>
        <taxon>core chlorophytes</taxon>
        <taxon>Chlorophyceae</taxon>
        <taxon>CS clade</taxon>
        <taxon>Chlamydomonadales</taxon>
        <taxon>Tetrabaenaceae</taxon>
        <taxon>Tetrabaena</taxon>
    </lineage>
</organism>
<dbReference type="EMBL" id="PGGS01000186">
    <property type="protein sequence ID" value="PNH07330.1"/>
    <property type="molecule type" value="Genomic_DNA"/>
</dbReference>
<comment type="similarity">
    <text evidence="1">Belongs to the eukaryotic ribosomal protein eS6 family.</text>
</comment>
<reference evidence="5 6" key="1">
    <citation type="journal article" date="2017" name="Mol. Biol. Evol.">
        <title>The 4-celled Tetrabaena socialis nuclear genome reveals the essential components for genetic control of cell number at the origin of multicellularity in the volvocine lineage.</title>
        <authorList>
            <person name="Featherston J."/>
            <person name="Arakaki Y."/>
            <person name="Hanschen E.R."/>
            <person name="Ferris P.J."/>
            <person name="Michod R.E."/>
            <person name="Olson B.J.S.C."/>
            <person name="Nozaki H."/>
            <person name="Durand P.M."/>
        </authorList>
    </citation>
    <scope>NUCLEOTIDE SEQUENCE [LARGE SCALE GENOMIC DNA]</scope>
    <source>
        <strain evidence="5 6">NIES-571</strain>
    </source>
</reference>
<evidence type="ECO:0000256" key="3">
    <source>
        <dbReference type="ARBA" id="ARBA00023274"/>
    </source>
</evidence>
<evidence type="ECO:0000256" key="2">
    <source>
        <dbReference type="ARBA" id="ARBA00022980"/>
    </source>
</evidence>
<evidence type="ECO:0000256" key="4">
    <source>
        <dbReference type="SAM" id="MobiDB-lite"/>
    </source>
</evidence>
<evidence type="ECO:0000256" key="1">
    <source>
        <dbReference type="ARBA" id="ARBA00009312"/>
    </source>
</evidence>
<gene>
    <name evidence="5" type="ORF">TSOC_006232</name>
</gene>
<dbReference type="InterPro" id="IPR001377">
    <property type="entry name" value="Ribosomal_eS6"/>
</dbReference>
<dbReference type="GO" id="GO:0006412">
    <property type="term" value="P:translation"/>
    <property type="evidence" value="ECO:0007669"/>
    <property type="project" value="InterPro"/>
</dbReference>
<dbReference type="GO" id="GO:1990904">
    <property type="term" value="C:ribonucleoprotein complex"/>
    <property type="evidence" value="ECO:0007669"/>
    <property type="project" value="UniProtKB-KW"/>
</dbReference>
<dbReference type="OrthoDB" id="496369at2759"/>
<dbReference type="PANTHER" id="PTHR11502">
    <property type="entry name" value="40S RIBOSOMAL PROTEIN S6"/>
    <property type="match status" value="1"/>
</dbReference>
<dbReference type="AlphaFoldDB" id="A0A2J8A477"/>
<evidence type="ECO:0000313" key="5">
    <source>
        <dbReference type="EMBL" id="PNH07330.1"/>
    </source>
</evidence>
<keyword evidence="6" id="KW-1185">Reference proteome</keyword>
<dbReference type="Proteomes" id="UP000236333">
    <property type="component" value="Unassembled WGS sequence"/>
</dbReference>
<accession>A0A2J8A477</accession>
<dbReference type="GO" id="GO:0005840">
    <property type="term" value="C:ribosome"/>
    <property type="evidence" value="ECO:0007669"/>
    <property type="project" value="UniProtKB-KW"/>
</dbReference>
<keyword evidence="3" id="KW-0687">Ribonucleoprotein</keyword>
<dbReference type="Pfam" id="PF01092">
    <property type="entry name" value="Ribosomal_S6e"/>
    <property type="match status" value="1"/>
</dbReference>
<proteinExistence type="inferred from homology"/>